<dbReference type="Proteomes" id="UP000295662">
    <property type="component" value="Unassembled WGS sequence"/>
</dbReference>
<dbReference type="InterPro" id="IPR020846">
    <property type="entry name" value="MFS_dom"/>
</dbReference>
<dbReference type="PANTHER" id="PTHR43791:SF36">
    <property type="entry name" value="TRANSPORTER, PUTATIVE (AFU_ORTHOLOGUE AFUA_6G08340)-RELATED"/>
    <property type="match status" value="1"/>
</dbReference>
<feature type="transmembrane region" description="Helical" evidence="6">
    <location>
        <begin position="406"/>
        <end position="426"/>
    </location>
</feature>
<proteinExistence type="predicted"/>
<evidence type="ECO:0000256" key="6">
    <source>
        <dbReference type="SAM" id="Phobius"/>
    </source>
</evidence>
<feature type="transmembrane region" description="Helical" evidence="6">
    <location>
        <begin position="147"/>
        <end position="168"/>
    </location>
</feature>
<sequence length="437" mass="47417">MNPATTSLEEAAVYRKVTWRLIPLLFTCYILAYIDRVNVGFAKLSLKAEPWFSDAVFATGAGIFFLGYFFFEVPGNIILHRVGARLWIARIMIGWGLMSGLMALSDSAASFYTLRFLLGVAEAGFFPGIILYLTYWYPRRLRARMVALFMTAIAMSGVIGGPLSGWLLKISDGWHGLAAWQWLFILEAIPTVLLGVAVPFLLADRPAKARWLTEAEKALLEGNLEADEKTKASEGHQAHRALDAFKSGKVWLCCAIYFGAIVGLYGTSFWLPQIIKDKLTQDDWQVGLYSAFPWGCAAIGMVLVGRHSDRTGERRWHIGISALVAAVAFVISGLPGLPPLAVLGVLAIAITGVMSTISCFWALPTAILSGTAAAAGIAWINSVGNLAGYLSPEMIAWLKERYDLQAALNGVGIALAIAGLLVIFGTRDPVTVQAPKV</sequence>
<gene>
    <name evidence="8" type="ORF">EI77_01246</name>
</gene>
<protein>
    <submittedName>
        <fullName evidence="8">Sugar phosphate permease</fullName>
    </submittedName>
</protein>
<dbReference type="CDD" id="cd17319">
    <property type="entry name" value="MFS_ExuT_GudP_like"/>
    <property type="match status" value="1"/>
</dbReference>
<dbReference type="GO" id="GO:0005886">
    <property type="term" value="C:plasma membrane"/>
    <property type="evidence" value="ECO:0007669"/>
    <property type="project" value="TreeGrafter"/>
</dbReference>
<dbReference type="GO" id="GO:0022857">
    <property type="term" value="F:transmembrane transporter activity"/>
    <property type="evidence" value="ECO:0007669"/>
    <property type="project" value="InterPro"/>
</dbReference>
<feature type="transmembrane region" description="Helical" evidence="6">
    <location>
        <begin position="180"/>
        <end position="202"/>
    </location>
</feature>
<keyword evidence="9" id="KW-1185">Reference proteome</keyword>
<dbReference type="SUPFAM" id="SSF103473">
    <property type="entry name" value="MFS general substrate transporter"/>
    <property type="match status" value="1"/>
</dbReference>
<evidence type="ECO:0000313" key="9">
    <source>
        <dbReference type="Proteomes" id="UP000295662"/>
    </source>
</evidence>
<keyword evidence="4 6" id="KW-1133">Transmembrane helix</keyword>
<dbReference type="OrthoDB" id="9773404at2"/>
<feature type="transmembrane region" description="Helical" evidence="6">
    <location>
        <begin position="370"/>
        <end position="391"/>
    </location>
</feature>
<feature type="transmembrane region" description="Helical" evidence="6">
    <location>
        <begin position="21"/>
        <end position="39"/>
    </location>
</feature>
<organism evidence="8 9">
    <name type="scientific">Prosthecobacter fusiformis</name>
    <dbReference type="NCBI Taxonomy" id="48464"/>
    <lineage>
        <taxon>Bacteria</taxon>
        <taxon>Pseudomonadati</taxon>
        <taxon>Verrucomicrobiota</taxon>
        <taxon>Verrucomicrobiia</taxon>
        <taxon>Verrucomicrobiales</taxon>
        <taxon>Verrucomicrobiaceae</taxon>
        <taxon>Prosthecobacter</taxon>
    </lineage>
</organism>
<feature type="domain" description="Major facilitator superfamily (MFS) profile" evidence="7">
    <location>
        <begin position="21"/>
        <end position="430"/>
    </location>
</feature>
<evidence type="ECO:0000256" key="1">
    <source>
        <dbReference type="ARBA" id="ARBA00004141"/>
    </source>
</evidence>
<feature type="transmembrane region" description="Helical" evidence="6">
    <location>
        <begin position="51"/>
        <end position="71"/>
    </location>
</feature>
<evidence type="ECO:0000259" key="7">
    <source>
        <dbReference type="PROSITE" id="PS50850"/>
    </source>
</evidence>
<feature type="transmembrane region" description="Helical" evidence="6">
    <location>
        <begin position="83"/>
        <end position="104"/>
    </location>
</feature>
<dbReference type="InterPro" id="IPR036259">
    <property type="entry name" value="MFS_trans_sf"/>
</dbReference>
<keyword evidence="3 6" id="KW-0812">Transmembrane</keyword>
<feature type="transmembrane region" description="Helical" evidence="6">
    <location>
        <begin position="250"/>
        <end position="271"/>
    </location>
</feature>
<dbReference type="Pfam" id="PF07690">
    <property type="entry name" value="MFS_1"/>
    <property type="match status" value="1"/>
</dbReference>
<comment type="caution">
    <text evidence="8">The sequence shown here is derived from an EMBL/GenBank/DDBJ whole genome shotgun (WGS) entry which is preliminary data.</text>
</comment>
<keyword evidence="5 6" id="KW-0472">Membrane</keyword>
<dbReference type="FunFam" id="1.20.1250.20:FF:000018">
    <property type="entry name" value="MFS transporter permease"/>
    <property type="match status" value="1"/>
</dbReference>
<evidence type="ECO:0000256" key="2">
    <source>
        <dbReference type="ARBA" id="ARBA00022448"/>
    </source>
</evidence>
<evidence type="ECO:0000256" key="4">
    <source>
        <dbReference type="ARBA" id="ARBA00022989"/>
    </source>
</evidence>
<keyword evidence="2" id="KW-0813">Transport</keyword>
<evidence type="ECO:0000256" key="5">
    <source>
        <dbReference type="ARBA" id="ARBA00023136"/>
    </source>
</evidence>
<reference evidence="8 9" key="1">
    <citation type="submission" date="2019-03" db="EMBL/GenBank/DDBJ databases">
        <title>Genomic Encyclopedia of Archaeal and Bacterial Type Strains, Phase II (KMG-II): from individual species to whole genera.</title>
        <authorList>
            <person name="Goeker M."/>
        </authorList>
    </citation>
    <scope>NUCLEOTIDE SEQUENCE [LARGE SCALE GENOMIC DNA]</scope>
    <source>
        <strain evidence="8 9">ATCC 25309</strain>
    </source>
</reference>
<evidence type="ECO:0000313" key="8">
    <source>
        <dbReference type="EMBL" id="TDU72781.1"/>
    </source>
</evidence>
<evidence type="ECO:0000256" key="3">
    <source>
        <dbReference type="ARBA" id="ARBA00022692"/>
    </source>
</evidence>
<dbReference type="RefSeq" id="WP_133793902.1">
    <property type="nucleotide sequence ID" value="NZ_SOCA01000002.1"/>
</dbReference>
<feature type="transmembrane region" description="Helical" evidence="6">
    <location>
        <begin position="316"/>
        <end position="334"/>
    </location>
</feature>
<dbReference type="PANTHER" id="PTHR43791">
    <property type="entry name" value="PERMEASE-RELATED"/>
    <property type="match status" value="1"/>
</dbReference>
<dbReference type="EMBL" id="SOCA01000002">
    <property type="protein sequence ID" value="TDU72781.1"/>
    <property type="molecule type" value="Genomic_DNA"/>
</dbReference>
<dbReference type="AlphaFoldDB" id="A0A4R7S395"/>
<dbReference type="PROSITE" id="PS50850">
    <property type="entry name" value="MFS"/>
    <property type="match status" value="1"/>
</dbReference>
<feature type="transmembrane region" description="Helical" evidence="6">
    <location>
        <begin position="340"/>
        <end position="363"/>
    </location>
</feature>
<dbReference type="Gene3D" id="1.20.1250.20">
    <property type="entry name" value="MFS general substrate transporter like domains"/>
    <property type="match status" value="2"/>
</dbReference>
<feature type="transmembrane region" description="Helical" evidence="6">
    <location>
        <begin position="116"/>
        <end position="135"/>
    </location>
</feature>
<feature type="transmembrane region" description="Helical" evidence="6">
    <location>
        <begin position="286"/>
        <end position="304"/>
    </location>
</feature>
<comment type="subcellular location">
    <subcellularLocation>
        <location evidence="1">Membrane</location>
        <topology evidence="1">Multi-pass membrane protein</topology>
    </subcellularLocation>
</comment>
<name>A0A4R7S395_9BACT</name>
<accession>A0A4R7S395</accession>
<dbReference type="InterPro" id="IPR011701">
    <property type="entry name" value="MFS"/>
</dbReference>